<dbReference type="PANTHER" id="PTHR33116:SF80">
    <property type="entry name" value="REVERSE TRANSCRIPTASE ZINC-BINDING DOMAIN-CONTAINING PROTEIN"/>
    <property type="match status" value="1"/>
</dbReference>
<dbReference type="InterPro" id="IPR026960">
    <property type="entry name" value="RVT-Znf"/>
</dbReference>
<evidence type="ECO:0000313" key="2">
    <source>
        <dbReference type="Proteomes" id="UP000694864"/>
    </source>
</evidence>
<sequence length="865" mass="98386">MDPLASYCSVDLATNVTVTILPWAVIGDFNQIMFPHENSTPLVTSSQPGMRDLQQCLDSSAMCDLPYCGNTYTWTNKHIVGLIAKKQHRIVVNDLWRVEFPSSLAVFGEPVFSDHSPGCLFLDSAKQKCNKPFKFFSLLNQHPEFAPLIKLWWDALQFDGTKMFVISKKLKFLKKVIRDFSKENYSGIEKRVQEAYSELIKCQQELLTDPSTALSLKEREAHKGIQDLTVEYYKKMFGDLGSSSLASIAELADLIPQRCTSTALLVLNAPITPSEVKNVVFELPINKATGLDGYCAVFFISHWGTVGQAVTDADLEFFSSSKLLKQWNATILSLIPKNPNAQKVADFRPIACCNTLYKIVSKLLANKIKKVVPDLISNNQSTFVPERLLVENVMLATELVQGYNQKNISAREMLKVDLRKVFDSVQWDYLLNILKAMEFPEHFIALIDQCISTASFSLCINGELCGYFKGTKGLRQGDSISPYLFFPGHGGFLSDVNEKLHQQSYCNSQKLQDLYLAGVSHVETLQMSSLGFNIGSLPIRYLGLPLMHRKLKIAEYRPLIEKIMMRFTTWSARALSYAGRLQLISSVIYGTLNFWMFAFILPKGYIKKIESLCINFLWSGDATTDSLWAIWLRNTKIKDVSFWYIDAKKPASWTWKALLNLRHIAGSFLKARLGNGQRLSFWYDSWAPFGPLFGYLGPTGPAQTGISIHAKVAQAWSLTGWNIRPARSPRAEDLHIFLTTISVPPSTDFSDGYFWLCGTEELLDFATKKTWEILRPRQDPPPGTEQVWFKGGIPRHAFMMWLMHQDRLPTRERLIRWGLQTKPKCCLCGLYLETREHLFLRCEVSDEFWSAVTRRLGYRPFSFHT</sequence>
<accession>A0ABM0UTE6</accession>
<dbReference type="PANTHER" id="PTHR33116">
    <property type="entry name" value="REVERSE TRANSCRIPTASE ZINC-BINDING DOMAIN-CONTAINING PROTEIN-RELATED-RELATED"/>
    <property type="match status" value="1"/>
</dbReference>
<dbReference type="SUPFAM" id="SSF56672">
    <property type="entry name" value="DNA/RNA polymerases"/>
    <property type="match status" value="1"/>
</dbReference>
<dbReference type="Proteomes" id="UP000694864">
    <property type="component" value="Chromosome 11"/>
</dbReference>
<reference evidence="3" key="2">
    <citation type="submission" date="2025-08" db="UniProtKB">
        <authorList>
            <consortium name="RefSeq"/>
        </authorList>
    </citation>
    <scope>IDENTIFICATION</scope>
    <source>
        <tissue evidence="3">Leaf</tissue>
    </source>
</reference>
<dbReference type="Pfam" id="PF13966">
    <property type="entry name" value="zf-RVT"/>
    <property type="match status" value="1"/>
</dbReference>
<dbReference type="InterPro" id="IPR036691">
    <property type="entry name" value="Endo/exonu/phosph_ase_sf"/>
</dbReference>
<dbReference type="InterPro" id="IPR043502">
    <property type="entry name" value="DNA/RNA_pol_sf"/>
</dbReference>
<feature type="domain" description="Reverse transcriptase" evidence="1">
    <location>
        <begin position="316"/>
        <end position="575"/>
    </location>
</feature>
<proteinExistence type="predicted"/>
<dbReference type="SUPFAM" id="SSF56219">
    <property type="entry name" value="DNase I-like"/>
    <property type="match status" value="1"/>
</dbReference>
<dbReference type="GeneID" id="104728823"/>
<protein>
    <submittedName>
        <fullName evidence="3">Uncharacterized protein LOC104728823</fullName>
    </submittedName>
</protein>
<dbReference type="Pfam" id="PF00078">
    <property type="entry name" value="RVT_1"/>
    <property type="match status" value="1"/>
</dbReference>
<evidence type="ECO:0000313" key="3">
    <source>
        <dbReference type="RefSeq" id="XP_010446053.1"/>
    </source>
</evidence>
<dbReference type="PROSITE" id="PS50878">
    <property type="entry name" value="RT_POL"/>
    <property type="match status" value="1"/>
</dbReference>
<gene>
    <name evidence="3" type="primary">LOC104728823</name>
</gene>
<keyword evidence="2" id="KW-1185">Reference proteome</keyword>
<dbReference type="CDD" id="cd01650">
    <property type="entry name" value="RT_nLTR_like"/>
    <property type="match status" value="1"/>
</dbReference>
<dbReference type="InterPro" id="IPR000477">
    <property type="entry name" value="RT_dom"/>
</dbReference>
<organism evidence="2 3">
    <name type="scientific">Camelina sativa</name>
    <name type="common">False flax</name>
    <name type="synonym">Myagrum sativum</name>
    <dbReference type="NCBI Taxonomy" id="90675"/>
    <lineage>
        <taxon>Eukaryota</taxon>
        <taxon>Viridiplantae</taxon>
        <taxon>Streptophyta</taxon>
        <taxon>Embryophyta</taxon>
        <taxon>Tracheophyta</taxon>
        <taxon>Spermatophyta</taxon>
        <taxon>Magnoliopsida</taxon>
        <taxon>eudicotyledons</taxon>
        <taxon>Gunneridae</taxon>
        <taxon>Pentapetalae</taxon>
        <taxon>rosids</taxon>
        <taxon>malvids</taxon>
        <taxon>Brassicales</taxon>
        <taxon>Brassicaceae</taxon>
        <taxon>Camelineae</taxon>
        <taxon>Camelina</taxon>
    </lineage>
</organism>
<evidence type="ECO:0000259" key="1">
    <source>
        <dbReference type="PROSITE" id="PS50878"/>
    </source>
</evidence>
<name>A0ABM0UTE6_CAMSA</name>
<dbReference type="Gene3D" id="3.60.10.10">
    <property type="entry name" value="Endonuclease/exonuclease/phosphatase"/>
    <property type="match status" value="1"/>
</dbReference>
<reference evidence="2" key="1">
    <citation type="journal article" date="2014" name="Nat. Commun.">
        <title>The emerging biofuel crop Camelina sativa retains a highly undifferentiated hexaploid genome structure.</title>
        <authorList>
            <person name="Kagale S."/>
            <person name="Koh C."/>
            <person name="Nixon J."/>
            <person name="Bollina V."/>
            <person name="Clarke W.E."/>
            <person name="Tuteja R."/>
            <person name="Spillane C."/>
            <person name="Robinson S.J."/>
            <person name="Links M.G."/>
            <person name="Clarke C."/>
            <person name="Higgins E.E."/>
            <person name="Huebert T."/>
            <person name="Sharpe A.G."/>
            <person name="Parkin I.A."/>
        </authorList>
    </citation>
    <scope>NUCLEOTIDE SEQUENCE [LARGE SCALE GENOMIC DNA]</scope>
    <source>
        <strain evidence="2">cv. DH55</strain>
    </source>
</reference>
<dbReference type="RefSeq" id="XP_010446053.1">
    <property type="nucleotide sequence ID" value="XM_010447751.1"/>
</dbReference>